<dbReference type="FunFam" id="3.40.50.1860:FF:000001">
    <property type="entry name" value="Glutamate racemase"/>
    <property type="match status" value="1"/>
</dbReference>
<evidence type="ECO:0000256" key="7">
    <source>
        <dbReference type="HAMAP-Rule" id="MF_00258"/>
    </source>
</evidence>
<feature type="binding site" evidence="7">
    <location>
        <begin position="38"/>
        <end position="39"/>
    </location>
    <ligand>
        <name>substrate</name>
    </ligand>
</feature>
<evidence type="ECO:0000313" key="8">
    <source>
        <dbReference type="EMBL" id="HET97917.1"/>
    </source>
</evidence>
<dbReference type="InterPro" id="IPR015942">
    <property type="entry name" value="Asp/Glu/hydantoin_racemase"/>
</dbReference>
<keyword evidence="4 7" id="KW-0573">Peptidoglycan synthesis</keyword>
<keyword evidence="3 7" id="KW-0133">Cell shape</keyword>
<accession>A0A7C2XA34</accession>
<gene>
    <name evidence="7" type="primary">murI</name>
    <name evidence="8" type="ORF">ENN98_04370</name>
</gene>
<proteinExistence type="inferred from homology"/>
<keyword evidence="6 7" id="KW-0961">Cell wall biogenesis/degradation</keyword>
<protein>
    <recommendedName>
        <fullName evidence="2 7">Glutamate racemase</fullName>
        <ecNumber evidence="2 7">5.1.1.3</ecNumber>
    </recommendedName>
</protein>
<dbReference type="SUPFAM" id="SSF53681">
    <property type="entry name" value="Aspartate/glutamate racemase"/>
    <property type="match status" value="2"/>
</dbReference>
<dbReference type="GO" id="GO:0009252">
    <property type="term" value="P:peptidoglycan biosynthetic process"/>
    <property type="evidence" value="ECO:0007669"/>
    <property type="project" value="UniProtKB-UniRule"/>
</dbReference>
<feature type="binding site" evidence="7">
    <location>
        <begin position="70"/>
        <end position="71"/>
    </location>
    <ligand>
        <name>substrate</name>
    </ligand>
</feature>
<feature type="binding site" evidence="7">
    <location>
        <begin position="6"/>
        <end position="7"/>
    </location>
    <ligand>
        <name>substrate</name>
    </ligand>
</feature>
<comment type="function">
    <text evidence="7">Provides the (R)-glutamate required for cell wall biosynthesis.</text>
</comment>
<evidence type="ECO:0000256" key="1">
    <source>
        <dbReference type="ARBA" id="ARBA00001602"/>
    </source>
</evidence>
<dbReference type="EMBL" id="DSDS01000101">
    <property type="protein sequence ID" value="HET97917.1"/>
    <property type="molecule type" value="Genomic_DNA"/>
</dbReference>
<comment type="similarity">
    <text evidence="7">Belongs to the aspartate/glutamate racemases family.</text>
</comment>
<dbReference type="PANTHER" id="PTHR21198">
    <property type="entry name" value="GLUTAMATE RACEMASE"/>
    <property type="match status" value="1"/>
</dbReference>
<organism evidence="8">
    <name type="scientific">Desulfurivibrio alkaliphilus</name>
    <dbReference type="NCBI Taxonomy" id="427923"/>
    <lineage>
        <taxon>Bacteria</taxon>
        <taxon>Pseudomonadati</taxon>
        <taxon>Thermodesulfobacteriota</taxon>
        <taxon>Desulfobulbia</taxon>
        <taxon>Desulfobulbales</taxon>
        <taxon>Desulfobulbaceae</taxon>
        <taxon>Desulfurivibrio</taxon>
    </lineage>
</organism>
<name>A0A7C2XA34_9BACT</name>
<dbReference type="InterPro" id="IPR004391">
    <property type="entry name" value="Glu_race"/>
</dbReference>
<dbReference type="InterPro" id="IPR033134">
    <property type="entry name" value="Asp/Glu_racemase_AS_2"/>
</dbReference>
<sequence length="267" mass="29527">MIGIFDSGVGGMTVARAIEQALPDYRLVYFGDLARTPYGSKSPDTISRYSCQNVDFLLARGARLIVVACNSAASVGAERLRATYDLPIFEVIGPAVAQAVRFSSGGRVGVIGTRATIRSGVYERLIRGQRDHFQVFSAPCPLLVPLVEEGWLDKRETKMILRRYLAPLKQQQVDTLVLGCTHYPLLKELIQRRIGNRVKVIDSSRALAADLRHFLDANPKVAQTLSRRGEGENLYYVSDVTEAAAQIARRIFGRSMELRPADDTGDQ</sequence>
<dbReference type="UniPathway" id="UPA00219"/>
<dbReference type="HAMAP" id="MF_00258">
    <property type="entry name" value="Glu_racemase"/>
    <property type="match status" value="1"/>
</dbReference>
<evidence type="ECO:0000256" key="6">
    <source>
        <dbReference type="ARBA" id="ARBA00023316"/>
    </source>
</evidence>
<dbReference type="InterPro" id="IPR001920">
    <property type="entry name" value="Asp/Glu_race"/>
</dbReference>
<evidence type="ECO:0000256" key="2">
    <source>
        <dbReference type="ARBA" id="ARBA00013090"/>
    </source>
</evidence>
<reference evidence="8" key="1">
    <citation type="journal article" date="2020" name="mSystems">
        <title>Genome- and Community-Level Interaction Insights into Carbon Utilization and Element Cycling Functions of Hydrothermarchaeota in Hydrothermal Sediment.</title>
        <authorList>
            <person name="Zhou Z."/>
            <person name="Liu Y."/>
            <person name="Xu W."/>
            <person name="Pan J."/>
            <person name="Luo Z.H."/>
            <person name="Li M."/>
        </authorList>
    </citation>
    <scope>NUCLEOTIDE SEQUENCE [LARGE SCALE GENOMIC DNA]</scope>
    <source>
        <strain evidence="8">SpSt-1224</strain>
    </source>
</reference>
<dbReference type="AlphaFoldDB" id="A0A7C2XA34"/>
<dbReference type="EC" id="5.1.1.3" evidence="2 7"/>
<comment type="pathway">
    <text evidence="7">Cell wall biogenesis; peptidoglycan biosynthesis.</text>
</comment>
<dbReference type="GO" id="GO:0071555">
    <property type="term" value="P:cell wall organization"/>
    <property type="evidence" value="ECO:0007669"/>
    <property type="project" value="UniProtKB-KW"/>
</dbReference>
<dbReference type="PROSITE" id="PS00924">
    <property type="entry name" value="ASP_GLU_RACEMASE_2"/>
    <property type="match status" value="1"/>
</dbReference>
<feature type="active site" description="Proton donor/acceptor" evidence="7">
    <location>
        <position position="180"/>
    </location>
</feature>
<evidence type="ECO:0000256" key="5">
    <source>
        <dbReference type="ARBA" id="ARBA00023235"/>
    </source>
</evidence>
<comment type="catalytic activity">
    <reaction evidence="1 7">
        <text>L-glutamate = D-glutamate</text>
        <dbReference type="Rhea" id="RHEA:12813"/>
        <dbReference type="ChEBI" id="CHEBI:29985"/>
        <dbReference type="ChEBI" id="CHEBI:29986"/>
        <dbReference type="EC" id="5.1.1.3"/>
    </reaction>
</comment>
<dbReference type="GO" id="GO:0008881">
    <property type="term" value="F:glutamate racemase activity"/>
    <property type="evidence" value="ECO:0007669"/>
    <property type="project" value="UniProtKB-UniRule"/>
</dbReference>
<dbReference type="Gene3D" id="3.40.50.1860">
    <property type="match status" value="2"/>
</dbReference>
<evidence type="ECO:0000256" key="4">
    <source>
        <dbReference type="ARBA" id="ARBA00022984"/>
    </source>
</evidence>
<dbReference type="GO" id="GO:0008360">
    <property type="term" value="P:regulation of cell shape"/>
    <property type="evidence" value="ECO:0007669"/>
    <property type="project" value="UniProtKB-KW"/>
</dbReference>
<comment type="caution">
    <text evidence="8">The sequence shown here is derived from an EMBL/GenBank/DDBJ whole genome shotgun (WGS) entry which is preliminary data.</text>
</comment>
<evidence type="ECO:0000256" key="3">
    <source>
        <dbReference type="ARBA" id="ARBA00022960"/>
    </source>
</evidence>
<dbReference type="Pfam" id="PF01177">
    <property type="entry name" value="Asp_Glu_race"/>
    <property type="match status" value="1"/>
</dbReference>
<feature type="binding site" evidence="7">
    <location>
        <begin position="181"/>
        <end position="182"/>
    </location>
    <ligand>
        <name>substrate</name>
    </ligand>
</feature>
<feature type="active site" description="Proton donor/acceptor" evidence="7">
    <location>
        <position position="69"/>
    </location>
</feature>
<keyword evidence="5 7" id="KW-0413">Isomerase</keyword>
<dbReference type="Proteomes" id="UP000885986">
    <property type="component" value="Unassembled WGS sequence"/>
</dbReference>
<dbReference type="NCBIfam" id="TIGR00067">
    <property type="entry name" value="glut_race"/>
    <property type="match status" value="1"/>
</dbReference>
<dbReference type="PANTHER" id="PTHR21198:SF2">
    <property type="entry name" value="GLUTAMATE RACEMASE"/>
    <property type="match status" value="1"/>
</dbReference>